<evidence type="ECO:0000313" key="1">
    <source>
        <dbReference type="EMBL" id="KKL57134.1"/>
    </source>
</evidence>
<dbReference type="AlphaFoldDB" id="A0A0F9D6B3"/>
<dbReference type="EMBL" id="LAZR01030268">
    <property type="protein sequence ID" value="KKL57134.1"/>
    <property type="molecule type" value="Genomic_DNA"/>
</dbReference>
<comment type="caution">
    <text evidence="1">The sequence shown here is derived from an EMBL/GenBank/DDBJ whole genome shotgun (WGS) entry which is preliminary data.</text>
</comment>
<gene>
    <name evidence="1" type="ORF">LCGC14_2238410</name>
</gene>
<feature type="non-terminal residue" evidence="1">
    <location>
        <position position="1"/>
    </location>
</feature>
<accession>A0A0F9D6B3</accession>
<organism evidence="1">
    <name type="scientific">marine sediment metagenome</name>
    <dbReference type="NCBI Taxonomy" id="412755"/>
    <lineage>
        <taxon>unclassified sequences</taxon>
        <taxon>metagenomes</taxon>
        <taxon>ecological metagenomes</taxon>
    </lineage>
</organism>
<name>A0A0F9D6B3_9ZZZZ</name>
<protein>
    <submittedName>
        <fullName evidence="1">Uncharacterized protein</fullName>
    </submittedName>
</protein>
<sequence>MGSLNLEAMLYKDAQDWRWRDLARPAFISPVNRESTIKLLPDEDVLKFREMIIRFDNKRG</sequence>
<reference evidence="1" key="1">
    <citation type="journal article" date="2015" name="Nature">
        <title>Complex archaea that bridge the gap between prokaryotes and eukaryotes.</title>
        <authorList>
            <person name="Spang A."/>
            <person name="Saw J.H."/>
            <person name="Jorgensen S.L."/>
            <person name="Zaremba-Niedzwiedzka K."/>
            <person name="Martijn J."/>
            <person name="Lind A.E."/>
            <person name="van Eijk R."/>
            <person name="Schleper C."/>
            <person name="Guy L."/>
            <person name="Ettema T.J."/>
        </authorList>
    </citation>
    <scope>NUCLEOTIDE SEQUENCE</scope>
</reference>
<proteinExistence type="predicted"/>